<dbReference type="AlphaFoldDB" id="A0A136IRJ8"/>
<organism evidence="1 2">
    <name type="scientific">Microdochium bolleyi</name>
    <dbReference type="NCBI Taxonomy" id="196109"/>
    <lineage>
        <taxon>Eukaryota</taxon>
        <taxon>Fungi</taxon>
        <taxon>Dikarya</taxon>
        <taxon>Ascomycota</taxon>
        <taxon>Pezizomycotina</taxon>
        <taxon>Sordariomycetes</taxon>
        <taxon>Xylariomycetidae</taxon>
        <taxon>Xylariales</taxon>
        <taxon>Microdochiaceae</taxon>
        <taxon>Microdochium</taxon>
    </lineage>
</organism>
<gene>
    <name evidence="1" type="ORF">Micbo1qcDRAFT_208188</name>
</gene>
<sequence length="169" mass="18300">MPFDYEDYDAKCALMSADELQRQWNHYTRLISGGATTTTISGVAAIPTGGVSTIGIVYAGPAIHNARKKREIIDRHFARLGGVHRTRKRDVLTGVVFSGTVGMASMGTGSWGAENIMEHGVDKAYEKAVEAVTEASLGATGMMLEDVYMGTVRDKEAQRAEHGEDYQKG</sequence>
<name>A0A136IRJ8_9PEZI</name>
<protein>
    <submittedName>
        <fullName evidence="1">Uncharacterized protein</fullName>
    </submittedName>
</protein>
<dbReference type="STRING" id="196109.A0A136IRJ8"/>
<dbReference type="OrthoDB" id="5394233at2759"/>
<accession>A0A136IRJ8</accession>
<proteinExistence type="predicted"/>
<evidence type="ECO:0000313" key="1">
    <source>
        <dbReference type="EMBL" id="KXJ87572.1"/>
    </source>
</evidence>
<dbReference type="Proteomes" id="UP000070501">
    <property type="component" value="Unassembled WGS sequence"/>
</dbReference>
<dbReference type="EMBL" id="KQ964262">
    <property type="protein sequence ID" value="KXJ87572.1"/>
    <property type="molecule type" value="Genomic_DNA"/>
</dbReference>
<reference evidence="2" key="1">
    <citation type="submission" date="2016-02" db="EMBL/GenBank/DDBJ databases">
        <title>Draft genome sequence of Microdochium bolleyi, a fungal endophyte of beachgrass.</title>
        <authorList>
            <consortium name="DOE Joint Genome Institute"/>
            <person name="David A.S."/>
            <person name="May G."/>
            <person name="Haridas S."/>
            <person name="Lim J."/>
            <person name="Wang M."/>
            <person name="Labutti K."/>
            <person name="Lipzen A."/>
            <person name="Barry K."/>
            <person name="Grigoriev I.V."/>
        </authorList>
    </citation>
    <scope>NUCLEOTIDE SEQUENCE [LARGE SCALE GENOMIC DNA]</scope>
    <source>
        <strain evidence="2">J235TASD1</strain>
    </source>
</reference>
<dbReference type="InParanoid" id="A0A136IRJ8"/>
<keyword evidence="2" id="KW-1185">Reference proteome</keyword>
<evidence type="ECO:0000313" key="2">
    <source>
        <dbReference type="Proteomes" id="UP000070501"/>
    </source>
</evidence>